<feature type="region of interest" description="Disordered" evidence="1">
    <location>
        <begin position="54"/>
        <end position="79"/>
    </location>
</feature>
<dbReference type="AlphaFoldDB" id="A0A0W8FK80"/>
<dbReference type="EMBL" id="LNQE01001077">
    <property type="protein sequence ID" value="KUG21312.1"/>
    <property type="molecule type" value="Genomic_DNA"/>
</dbReference>
<name>A0A0W8FK80_9ZZZZ</name>
<organism evidence="2">
    <name type="scientific">hydrocarbon metagenome</name>
    <dbReference type="NCBI Taxonomy" id="938273"/>
    <lineage>
        <taxon>unclassified sequences</taxon>
        <taxon>metagenomes</taxon>
        <taxon>ecological metagenomes</taxon>
    </lineage>
</organism>
<accession>A0A0W8FK80</accession>
<sequence length="79" mass="8217">MRTGEGVSPSPQAASPREDKRYTPGKTGCDLPAPDASIFISRAGSLQGFGACHRADPPSDPGHAVTGLHQDEYAAISPR</sequence>
<protein>
    <submittedName>
        <fullName evidence="2">Uncharacterized protein</fullName>
    </submittedName>
</protein>
<evidence type="ECO:0000256" key="1">
    <source>
        <dbReference type="SAM" id="MobiDB-lite"/>
    </source>
</evidence>
<gene>
    <name evidence="2" type="ORF">ASZ90_008959</name>
</gene>
<evidence type="ECO:0000313" key="2">
    <source>
        <dbReference type="EMBL" id="KUG21312.1"/>
    </source>
</evidence>
<proteinExistence type="predicted"/>
<comment type="caution">
    <text evidence="2">The sequence shown here is derived from an EMBL/GenBank/DDBJ whole genome shotgun (WGS) entry which is preliminary data.</text>
</comment>
<feature type="region of interest" description="Disordered" evidence="1">
    <location>
        <begin position="1"/>
        <end position="30"/>
    </location>
</feature>
<reference evidence="2" key="1">
    <citation type="journal article" date="2015" name="Proc. Natl. Acad. Sci. U.S.A.">
        <title>Networks of energetic and metabolic interactions define dynamics in microbial communities.</title>
        <authorList>
            <person name="Embree M."/>
            <person name="Liu J.K."/>
            <person name="Al-Bassam M.M."/>
            <person name="Zengler K."/>
        </authorList>
    </citation>
    <scope>NUCLEOTIDE SEQUENCE</scope>
</reference>